<dbReference type="Gene3D" id="3.40.50.1000">
    <property type="entry name" value="HAD superfamily/HAD-like"/>
    <property type="match status" value="1"/>
</dbReference>
<dbReference type="Gene3D" id="1.10.150.240">
    <property type="entry name" value="Putative phosphatase, domain 2"/>
    <property type="match status" value="1"/>
</dbReference>
<protein>
    <recommendedName>
        <fullName evidence="2">Phosphonoacetaldehyde hydrolase</fullName>
    </recommendedName>
</protein>
<dbReference type="InterPro" id="IPR050155">
    <property type="entry name" value="HAD-like_hydrolase_sf"/>
</dbReference>
<dbReference type="SFLD" id="SFLDS00003">
    <property type="entry name" value="Haloacid_Dehalogenase"/>
    <property type="match status" value="1"/>
</dbReference>
<evidence type="ECO:0008006" key="2">
    <source>
        <dbReference type="Google" id="ProtNLM"/>
    </source>
</evidence>
<dbReference type="GO" id="GO:0008967">
    <property type="term" value="F:phosphoglycolate phosphatase activity"/>
    <property type="evidence" value="ECO:0007669"/>
    <property type="project" value="TreeGrafter"/>
</dbReference>
<reference evidence="1" key="1">
    <citation type="journal article" date="2020" name="Nature">
        <title>Giant virus diversity and host interactions through global metagenomics.</title>
        <authorList>
            <person name="Schulz F."/>
            <person name="Roux S."/>
            <person name="Paez-Espino D."/>
            <person name="Jungbluth S."/>
            <person name="Walsh D.A."/>
            <person name="Denef V.J."/>
            <person name="McMahon K.D."/>
            <person name="Konstantinidis K.T."/>
            <person name="Eloe-Fadrosh E.A."/>
            <person name="Kyrpides N.C."/>
            <person name="Woyke T."/>
        </authorList>
    </citation>
    <scope>NUCLEOTIDE SEQUENCE</scope>
    <source>
        <strain evidence="1">GVMAG-S-ERX556126-94</strain>
    </source>
</reference>
<sequence length="262" mass="30152">MSIRLAVFDLGGTIVDRYSLSPFISLKQAFQKKGLDIPNRLIYKDMGVDKHHHIDLILKDKYISREWMQKHGEYPDMNSTMSVFDEFIKYQMDDGIKNIEILPETKSCIKWLGDNNISTGVTTGFSRPIMNTIKEKLIDENIQIDKYVSSTCLGKPGRPNPHMMREIINHLSISDPRRVIKVDDTVVGLLEGKNAGTITVGVAKWSTNMKMTDYEEDKRLSKEEYVERLKNSREILWSAKPDFVIDSLNQLPSIIYHINNEV</sequence>
<dbReference type="SFLD" id="SFLDG01129">
    <property type="entry name" value="C1.5:_HAD__Beta-PGM__Phosphata"/>
    <property type="match status" value="1"/>
</dbReference>
<organism evidence="1">
    <name type="scientific">viral metagenome</name>
    <dbReference type="NCBI Taxonomy" id="1070528"/>
    <lineage>
        <taxon>unclassified sequences</taxon>
        <taxon>metagenomes</taxon>
        <taxon>organismal metagenomes</taxon>
    </lineage>
</organism>
<dbReference type="EMBL" id="MN738838">
    <property type="protein sequence ID" value="QHT38985.1"/>
    <property type="molecule type" value="Genomic_DNA"/>
</dbReference>
<dbReference type="AlphaFoldDB" id="A0A6C0FK80"/>
<dbReference type="InterPro" id="IPR023198">
    <property type="entry name" value="PGP-like_dom2"/>
</dbReference>
<dbReference type="PANTHER" id="PTHR43434">
    <property type="entry name" value="PHOSPHOGLYCOLATE PHOSPHATASE"/>
    <property type="match status" value="1"/>
</dbReference>
<accession>A0A6C0FK80</accession>
<dbReference type="PANTHER" id="PTHR43434:SF19">
    <property type="entry name" value="PHOSPHONOACETALDEHYDE HYDROLASE"/>
    <property type="match status" value="1"/>
</dbReference>
<dbReference type="InterPro" id="IPR036412">
    <property type="entry name" value="HAD-like_sf"/>
</dbReference>
<dbReference type="Pfam" id="PF00702">
    <property type="entry name" value="Hydrolase"/>
    <property type="match status" value="1"/>
</dbReference>
<dbReference type="InterPro" id="IPR023214">
    <property type="entry name" value="HAD_sf"/>
</dbReference>
<dbReference type="GO" id="GO:0005829">
    <property type="term" value="C:cytosol"/>
    <property type="evidence" value="ECO:0007669"/>
    <property type="project" value="TreeGrafter"/>
</dbReference>
<name>A0A6C0FK80_9ZZZZ</name>
<proteinExistence type="predicted"/>
<evidence type="ECO:0000313" key="1">
    <source>
        <dbReference type="EMBL" id="QHT38985.1"/>
    </source>
</evidence>
<dbReference type="GO" id="GO:0006281">
    <property type="term" value="P:DNA repair"/>
    <property type="evidence" value="ECO:0007669"/>
    <property type="project" value="TreeGrafter"/>
</dbReference>
<dbReference type="SUPFAM" id="SSF56784">
    <property type="entry name" value="HAD-like"/>
    <property type="match status" value="1"/>
</dbReference>